<feature type="compositionally biased region" description="Low complexity" evidence="1">
    <location>
        <begin position="342"/>
        <end position="354"/>
    </location>
</feature>
<dbReference type="Proteomes" id="UP000008810">
    <property type="component" value="Chromosome 4"/>
</dbReference>
<reference evidence="4" key="3">
    <citation type="submission" date="2018-08" db="UniProtKB">
        <authorList>
            <consortium name="EnsemblPlants"/>
        </authorList>
    </citation>
    <scope>IDENTIFICATION</scope>
    <source>
        <strain evidence="4">cv. Bd21</strain>
    </source>
</reference>
<dbReference type="InterPro" id="IPR024768">
    <property type="entry name" value="Marf1"/>
</dbReference>
<dbReference type="KEGG" id="bdi:104585057"/>
<evidence type="ECO:0000259" key="2">
    <source>
        <dbReference type="PROSITE" id="PS51644"/>
    </source>
</evidence>
<dbReference type="GeneID" id="104585057"/>
<feature type="compositionally biased region" description="Acidic residues" evidence="1">
    <location>
        <begin position="742"/>
        <end position="751"/>
    </location>
</feature>
<dbReference type="EnsemblPlants" id="PNT64121">
    <property type="protein sequence ID" value="PNT64121"/>
    <property type="gene ID" value="BRADI_4g24700v3"/>
</dbReference>
<dbReference type="EMBL" id="CM000883">
    <property type="protein sequence ID" value="PNT64121.1"/>
    <property type="molecule type" value="Genomic_DNA"/>
</dbReference>
<dbReference type="GO" id="GO:0004540">
    <property type="term" value="F:RNA nuclease activity"/>
    <property type="evidence" value="ECO:0007669"/>
    <property type="project" value="InterPro"/>
</dbReference>
<dbReference type="ExpressionAtlas" id="A0A2K2CQ22">
    <property type="expression patterns" value="baseline and differential"/>
</dbReference>
<evidence type="ECO:0000313" key="3">
    <source>
        <dbReference type="EMBL" id="PNT64121.1"/>
    </source>
</evidence>
<dbReference type="CDD" id="cd10910">
    <property type="entry name" value="PIN_limkain_b1_N_like"/>
    <property type="match status" value="1"/>
</dbReference>
<feature type="region of interest" description="Disordered" evidence="1">
    <location>
        <begin position="672"/>
        <end position="843"/>
    </location>
</feature>
<dbReference type="AlphaFoldDB" id="A0A2K2CQ22"/>
<reference evidence="3 4" key="1">
    <citation type="journal article" date="2010" name="Nature">
        <title>Genome sequencing and analysis of the model grass Brachypodium distachyon.</title>
        <authorList>
            <consortium name="International Brachypodium Initiative"/>
        </authorList>
    </citation>
    <scope>NUCLEOTIDE SEQUENCE [LARGE SCALE GENOMIC DNA]</scope>
    <source>
        <strain evidence="3 4">Bd21</strain>
    </source>
</reference>
<dbReference type="Gramene" id="PNT64121">
    <property type="protein sequence ID" value="PNT64121"/>
    <property type="gene ID" value="BRADI_4g24700v3"/>
</dbReference>
<evidence type="ECO:0000313" key="4">
    <source>
        <dbReference type="EnsemblPlants" id="PNT64121"/>
    </source>
</evidence>
<accession>A0A2K2CQ22</accession>
<dbReference type="GO" id="GO:0010468">
    <property type="term" value="P:regulation of gene expression"/>
    <property type="evidence" value="ECO:0007669"/>
    <property type="project" value="InterPro"/>
</dbReference>
<dbReference type="PANTHER" id="PTHR14379:SF91">
    <property type="entry name" value="EXPRESSED PROTEIN"/>
    <property type="match status" value="1"/>
</dbReference>
<dbReference type="InterPro" id="IPR025605">
    <property type="entry name" value="OST-HTH/LOTUS_dom"/>
</dbReference>
<organism evidence="3">
    <name type="scientific">Brachypodium distachyon</name>
    <name type="common">Purple false brome</name>
    <name type="synonym">Trachynia distachya</name>
    <dbReference type="NCBI Taxonomy" id="15368"/>
    <lineage>
        <taxon>Eukaryota</taxon>
        <taxon>Viridiplantae</taxon>
        <taxon>Streptophyta</taxon>
        <taxon>Embryophyta</taxon>
        <taxon>Tracheophyta</taxon>
        <taxon>Spermatophyta</taxon>
        <taxon>Magnoliopsida</taxon>
        <taxon>Liliopsida</taxon>
        <taxon>Poales</taxon>
        <taxon>Poaceae</taxon>
        <taxon>BOP clade</taxon>
        <taxon>Pooideae</taxon>
        <taxon>Stipodae</taxon>
        <taxon>Brachypodieae</taxon>
        <taxon>Brachypodium</taxon>
    </lineage>
</organism>
<gene>
    <name evidence="4" type="primary">LOC104585057</name>
    <name evidence="3" type="ORF">BRADI_4g24700v3</name>
</gene>
<name>A0A2K2CQ22_BRADI</name>
<dbReference type="Gene3D" id="3.30.420.610">
    <property type="entry name" value="LOTUS domain-like"/>
    <property type="match status" value="1"/>
</dbReference>
<keyword evidence="5" id="KW-1185">Reference proteome</keyword>
<dbReference type="STRING" id="15368.A0A2K2CQ22"/>
<dbReference type="PROSITE" id="PS51644">
    <property type="entry name" value="HTH_OST"/>
    <property type="match status" value="1"/>
</dbReference>
<evidence type="ECO:0000256" key="1">
    <source>
        <dbReference type="SAM" id="MobiDB-lite"/>
    </source>
</evidence>
<proteinExistence type="predicted"/>
<dbReference type="InterPro" id="IPR041966">
    <property type="entry name" value="LOTUS-like"/>
</dbReference>
<evidence type="ECO:0000313" key="5">
    <source>
        <dbReference type="Proteomes" id="UP000008810"/>
    </source>
</evidence>
<feature type="domain" description="HTH OST-type" evidence="2">
    <location>
        <begin position="245"/>
        <end position="317"/>
    </location>
</feature>
<feature type="compositionally biased region" description="Low complexity" evidence="1">
    <location>
        <begin position="672"/>
        <end position="686"/>
    </location>
</feature>
<dbReference type="PANTHER" id="PTHR14379">
    <property type="entry name" value="LIMKAIN B LKAP"/>
    <property type="match status" value="1"/>
</dbReference>
<sequence>MSQQALLLRFRVQGGLRGFSSQAAERWMGQQAEREEESKAVKVSVWWDFERCHLPPGANPCRVAPRVTAALRSAGVRGPVEITAFGNVNVLPRAVQEGLAATGVAFSHVPRLGGKEGSDRSFMADLVYWIAQNPPPAHFFLISGDKDFANILHRLRMSNYNILLACPSADPSVLCSAATIMWPWEALVNGVGFSPKHFNHPPDGLSSSWYSHYRGALDDPFLQAEPKHSMTLPMHTKKAENPPVVPKFVIHCIRRTLNSYSEGVNIQDLRSELKRNGVPTDKGFFGFKTFTDLLRALPEYVKFIDPLPGDSLPAVVGEKNFKIIESGESNGEVKCLNESKTVKSPSSSVPSSPSDILSAEQKKIPAVDTRSSLSDSLSRDQRKAPPIDFITQSEPPACHMEADAVTASGTPLPGLQGTSKKGLFERIRILWNGPSPTMPETYHSKGSDNVARHGGHNTDQHNRHFETINKNVSRTDNLDVKDLGSHSAVGTSLSNFPSTKLSDLNVKENFANSKNQSSKAENVRGLGETNYGIFSWAARWWSSGKSATQENTDYTDVTDETKEDLDKGSAFVKRPDSASGQQVGAELFEKSYFWDALEQYLLTPHGSKLVSEAKTRHELAHGLQKQGCWPLKGLDKKNLHQLVHLLVSEKKWIQESNSETFHFLLTLPQRGGSAPLPSSKSGGSSPFARPARNRNGQASYKGDENQGNGDDLAWEELGPVSSSSDPRQETDKVPLYQPPTPSDDDFSDDETNAASLQERKDSDDEFREDENHEASQQGRKDESGSSLVKILASWSTSKDDGSRKRDHGVGRLHGTPPRNIMVDCSRSDGSYRQCWRPSSKHHS</sequence>
<reference evidence="3" key="2">
    <citation type="submission" date="2017-06" db="EMBL/GenBank/DDBJ databases">
        <title>WGS assembly of Brachypodium distachyon.</title>
        <authorList>
            <consortium name="The International Brachypodium Initiative"/>
            <person name="Lucas S."/>
            <person name="Harmon-Smith M."/>
            <person name="Lail K."/>
            <person name="Tice H."/>
            <person name="Grimwood J."/>
            <person name="Bruce D."/>
            <person name="Barry K."/>
            <person name="Shu S."/>
            <person name="Lindquist E."/>
            <person name="Wang M."/>
            <person name="Pitluck S."/>
            <person name="Vogel J.P."/>
            <person name="Garvin D.F."/>
            <person name="Mockler T.C."/>
            <person name="Schmutz J."/>
            <person name="Rokhsar D."/>
            <person name="Bevan M.W."/>
        </authorList>
    </citation>
    <scope>NUCLEOTIDE SEQUENCE</scope>
    <source>
        <strain evidence="3">Bd21</strain>
    </source>
</reference>
<dbReference type="OrthoDB" id="549353at2759"/>
<protein>
    <recommendedName>
        <fullName evidence="2">HTH OST-type domain-containing protein</fullName>
    </recommendedName>
</protein>
<dbReference type="RefSeq" id="XP_010239289.1">
    <property type="nucleotide sequence ID" value="XM_010240987.3"/>
</dbReference>
<dbReference type="Pfam" id="PF12872">
    <property type="entry name" value="OST-HTH"/>
    <property type="match status" value="1"/>
</dbReference>
<dbReference type="GO" id="GO:0005777">
    <property type="term" value="C:peroxisome"/>
    <property type="evidence" value="ECO:0007669"/>
    <property type="project" value="InterPro"/>
</dbReference>
<dbReference type="InterPro" id="IPR021139">
    <property type="entry name" value="NYN"/>
</dbReference>
<feature type="compositionally biased region" description="Basic and acidic residues" evidence="1">
    <location>
        <begin position="769"/>
        <end position="783"/>
    </location>
</feature>
<dbReference type="FunCoup" id="A0A2K2CQ22">
    <property type="interactions" value="675"/>
</dbReference>
<dbReference type="Pfam" id="PF01936">
    <property type="entry name" value="NYN"/>
    <property type="match status" value="1"/>
</dbReference>
<feature type="region of interest" description="Disordered" evidence="1">
    <location>
        <begin position="337"/>
        <end position="393"/>
    </location>
</feature>
<feature type="compositionally biased region" description="Basic and acidic residues" evidence="1">
    <location>
        <begin position="797"/>
        <end position="809"/>
    </location>
</feature>